<reference evidence="2" key="2">
    <citation type="journal article" date="2021" name="Microbiome">
        <title>Successional dynamics and alternative stable states in a saline activated sludge microbial community over 9 years.</title>
        <authorList>
            <person name="Wang Y."/>
            <person name="Ye J."/>
            <person name="Ju F."/>
            <person name="Liu L."/>
            <person name="Boyd J.A."/>
            <person name="Deng Y."/>
            <person name="Parks D.H."/>
            <person name="Jiang X."/>
            <person name="Yin X."/>
            <person name="Woodcroft B.J."/>
            <person name="Tyson G.W."/>
            <person name="Hugenholtz P."/>
            <person name="Polz M.F."/>
            <person name="Zhang T."/>
        </authorList>
    </citation>
    <scope>NUCLEOTIDE SEQUENCE</scope>
    <source>
        <strain evidence="2">HKST-UBA02</strain>
    </source>
</reference>
<evidence type="ECO:0000313" key="2">
    <source>
        <dbReference type="EMBL" id="MCA9755882.1"/>
    </source>
</evidence>
<reference evidence="2" key="1">
    <citation type="submission" date="2020-04" db="EMBL/GenBank/DDBJ databases">
        <authorList>
            <person name="Zhang T."/>
        </authorList>
    </citation>
    <scope>NUCLEOTIDE SEQUENCE</scope>
    <source>
        <strain evidence="2">HKST-UBA02</strain>
    </source>
</reference>
<feature type="transmembrane region" description="Helical" evidence="1">
    <location>
        <begin position="46"/>
        <end position="70"/>
    </location>
</feature>
<keyword evidence="1" id="KW-0812">Transmembrane</keyword>
<protein>
    <submittedName>
        <fullName evidence="2">Uncharacterized protein</fullName>
    </submittedName>
</protein>
<proteinExistence type="predicted"/>
<dbReference type="AlphaFoldDB" id="A0A956NB16"/>
<name>A0A956NB16_UNCEI</name>
<feature type="transmembrane region" description="Helical" evidence="1">
    <location>
        <begin position="7"/>
        <end position="26"/>
    </location>
</feature>
<comment type="caution">
    <text evidence="2">The sequence shown here is derived from an EMBL/GenBank/DDBJ whole genome shotgun (WGS) entry which is preliminary data.</text>
</comment>
<keyword evidence="1" id="KW-1133">Transmembrane helix</keyword>
<gene>
    <name evidence="2" type="ORF">KDA27_08785</name>
</gene>
<dbReference type="EMBL" id="JAGQHS010000035">
    <property type="protein sequence ID" value="MCA9755882.1"/>
    <property type="molecule type" value="Genomic_DNA"/>
</dbReference>
<evidence type="ECO:0000313" key="3">
    <source>
        <dbReference type="Proteomes" id="UP000739538"/>
    </source>
</evidence>
<accession>A0A956NB16</accession>
<evidence type="ECO:0000256" key="1">
    <source>
        <dbReference type="SAM" id="Phobius"/>
    </source>
</evidence>
<keyword evidence="1" id="KW-0472">Membrane</keyword>
<dbReference type="Proteomes" id="UP000739538">
    <property type="component" value="Unassembled WGS sequence"/>
</dbReference>
<sequence length="73" mass="8140">MHSTFNAVRFLFVAPAILLFLTVVNWMTSPGEWWVQWAALGLGLAWFFSLLRVIKAAVVLGGLAALMAYLSKR</sequence>
<organism evidence="2 3">
    <name type="scientific">Eiseniibacteriota bacterium</name>
    <dbReference type="NCBI Taxonomy" id="2212470"/>
    <lineage>
        <taxon>Bacteria</taxon>
        <taxon>Candidatus Eiseniibacteriota</taxon>
    </lineage>
</organism>